<name>A0ABT5ZSD2_9ACTN</name>
<evidence type="ECO:0000313" key="2">
    <source>
        <dbReference type="EMBL" id="MDF3292434.1"/>
    </source>
</evidence>
<feature type="compositionally biased region" description="Low complexity" evidence="1">
    <location>
        <begin position="128"/>
        <end position="146"/>
    </location>
</feature>
<gene>
    <name evidence="2" type="ORF">P3G67_25010</name>
</gene>
<keyword evidence="3" id="KW-1185">Reference proteome</keyword>
<evidence type="ECO:0000313" key="3">
    <source>
        <dbReference type="Proteomes" id="UP001216579"/>
    </source>
</evidence>
<sequence>MSVAQKPTSRDQVLEQAFGAPVTELYAQAVSPAAYAALQRALELRSFLALAEEQVARVRERVHDATAADRDMGELSADDLRMDAAWLEAALAGREGYAVALDDLLRTMPPVSEHSPRPAQFTQPKITATAPAPASVRAGAAPARRP</sequence>
<accession>A0ABT5ZSD2</accession>
<protein>
    <submittedName>
        <fullName evidence="2">Uncharacterized protein</fullName>
    </submittedName>
</protein>
<dbReference type="RefSeq" id="WP_276095495.1">
    <property type="nucleotide sequence ID" value="NZ_JARJBC010000017.1"/>
</dbReference>
<evidence type="ECO:0000256" key="1">
    <source>
        <dbReference type="SAM" id="MobiDB-lite"/>
    </source>
</evidence>
<organism evidence="2 3">
    <name type="scientific">Streptomyces silvisoli</name>
    <dbReference type="NCBI Taxonomy" id="3034235"/>
    <lineage>
        <taxon>Bacteria</taxon>
        <taxon>Bacillati</taxon>
        <taxon>Actinomycetota</taxon>
        <taxon>Actinomycetes</taxon>
        <taxon>Kitasatosporales</taxon>
        <taxon>Streptomycetaceae</taxon>
        <taxon>Streptomyces</taxon>
    </lineage>
</organism>
<dbReference type="Proteomes" id="UP001216579">
    <property type="component" value="Unassembled WGS sequence"/>
</dbReference>
<reference evidence="2 3" key="1">
    <citation type="submission" date="2023-03" db="EMBL/GenBank/DDBJ databases">
        <title>Draft genome sequence of Streptomyces sp. RB6PN23 isolated from peat swamp forest in Thailand.</title>
        <authorList>
            <person name="Klaysubun C."/>
            <person name="Duangmal K."/>
        </authorList>
    </citation>
    <scope>NUCLEOTIDE SEQUENCE [LARGE SCALE GENOMIC DNA]</scope>
    <source>
        <strain evidence="2 3">RB6PN23</strain>
    </source>
</reference>
<dbReference type="EMBL" id="JARJBC010000017">
    <property type="protein sequence ID" value="MDF3292434.1"/>
    <property type="molecule type" value="Genomic_DNA"/>
</dbReference>
<comment type="caution">
    <text evidence="2">The sequence shown here is derived from an EMBL/GenBank/DDBJ whole genome shotgun (WGS) entry which is preliminary data.</text>
</comment>
<feature type="region of interest" description="Disordered" evidence="1">
    <location>
        <begin position="109"/>
        <end position="146"/>
    </location>
</feature>
<proteinExistence type="predicted"/>